<feature type="compositionally biased region" description="Polar residues" evidence="6">
    <location>
        <begin position="203"/>
        <end position="222"/>
    </location>
</feature>
<keyword evidence="3" id="KW-0805">Transcription regulation</keyword>
<dbReference type="EMBL" id="QGKW02002005">
    <property type="protein sequence ID" value="KAF2541098.1"/>
    <property type="molecule type" value="Genomic_DNA"/>
</dbReference>
<evidence type="ECO:0000313" key="8">
    <source>
        <dbReference type="EMBL" id="KAF2541098.1"/>
    </source>
</evidence>
<evidence type="ECO:0000256" key="3">
    <source>
        <dbReference type="ARBA" id="ARBA00023015"/>
    </source>
</evidence>
<dbReference type="Pfam" id="PF04776">
    <property type="entry name" value="protein_MS5"/>
    <property type="match status" value="1"/>
</dbReference>
<dbReference type="InterPro" id="IPR036628">
    <property type="entry name" value="Clp_N_dom_sf"/>
</dbReference>
<dbReference type="FunFam" id="1.10.1780.10:FF:000005">
    <property type="entry name" value="protein SUPPRESSOR OF MAX2 1"/>
    <property type="match status" value="1"/>
</dbReference>
<proteinExistence type="inferred from homology"/>
<protein>
    <recommendedName>
        <fullName evidence="7">Clp R domain-containing protein</fullName>
    </recommendedName>
</protein>
<feature type="domain" description="Clp R" evidence="7">
    <location>
        <begin position="8"/>
        <end position="185"/>
    </location>
</feature>
<dbReference type="PANTHER" id="PTHR43572:SF47">
    <property type="entry name" value="CLP R DOMAIN-CONTAINING PROTEIN"/>
    <property type="match status" value="1"/>
</dbReference>
<keyword evidence="2 5" id="KW-0677">Repeat</keyword>
<evidence type="ECO:0000256" key="1">
    <source>
        <dbReference type="ARBA" id="ARBA00008675"/>
    </source>
</evidence>
<dbReference type="InterPro" id="IPR051650">
    <property type="entry name" value="SL_signaling_regulator"/>
</dbReference>
<feature type="region of interest" description="Disordered" evidence="6">
    <location>
        <begin position="199"/>
        <end position="222"/>
    </location>
</feature>
<evidence type="ECO:0000256" key="2">
    <source>
        <dbReference type="ARBA" id="ARBA00022737"/>
    </source>
</evidence>
<name>A0A8S9G9Q6_BRACR</name>
<dbReference type="PROSITE" id="PS51903">
    <property type="entry name" value="CLP_R"/>
    <property type="match status" value="1"/>
</dbReference>
<organism evidence="8 9">
    <name type="scientific">Brassica cretica</name>
    <name type="common">Mustard</name>
    <dbReference type="NCBI Taxonomy" id="69181"/>
    <lineage>
        <taxon>Eukaryota</taxon>
        <taxon>Viridiplantae</taxon>
        <taxon>Streptophyta</taxon>
        <taxon>Embryophyta</taxon>
        <taxon>Tracheophyta</taxon>
        <taxon>Spermatophyta</taxon>
        <taxon>Magnoliopsida</taxon>
        <taxon>eudicotyledons</taxon>
        <taxon>Gunneridae</taxon>
        <taxon>Pentapetalae</taxon>
        <taxon>rosids</taxon>
        <taxon>malvids</taxon>
        <taxon>Brassicales</taxon>
        <taxon>Brassicaceae</taxon>
        <taxon>Brassiceae</taxon>
        <taxon>Brassica</taxon>
    </lineage>
</organism>
<dbReference type="SUPFAM" id="SSF81923">
    <property type="entry name" value="Double Clp-N motif"/>
    <property type="match status" value="1"/>
</dbReference>
<dbReference type="Pfam" id="PF23569">
    <property type="entry name" value="NBD_SMAX1"/>
    <property type="match status" value="1"/>
</dbReference>
<evidence type="ECO:0000259" key="7">
    <source>
        <dbReference type="PROSITE" id="PS51903"/>
    </source>
</evidence>
<evidence type="ECO:0000256" key="6">
    <source>
        <dbReference type="SAM" id="MobiDB-lite"/>
    </source>
</evidence>
<gene>
    <name evidence="8" type="ORF">F2Q68_00029227</name>
</gene>
<accession>A0A8S9G9Q6</accession>
<comment type="caution">
    <text evidence="8">The sequence shown here is derived from an EMBL/GenBank/DDBJ whole genome shotgun (WGS) entry which is preliminary data.</text>
</comment>
<dbReference type="InterPro" id="IPR006462">
    <property type="entry name" value="MS5"/>
</dbReference>
<dbReference type="InterPro" id="IPR058680">
    <property type="entry name" value="NBD_SMAX1-like"/>
</dbReference>
<dbReference type="PANTHER" id="PTHR43572">
    <property type="entry name" value="CHAPERONE PROTEIN CLPD, CHLOROPLASTIC"/>
    <property type="match status" value="1"/>
</dbReference>
<evidence type="ECO:0000313" key="9">
    <source>
        <dbReference type="Proteomes" id="UP000712281"/>
    </source>
</evidence>
<evidence type="ECO:0000256" key="5">
    <source>
        <dbReference type="PROSITE-ProRule" id="PRU01251"/>
    </source>
</evidence>
<comment type="similarity">
    <text evidence="1">Belongs to the ClpA/ClpB family.</text>
</comment>
<dbReference type="Gene3D" id="1.10.1780.10">
    <property type="entry name" value="Clp, N-terminal domain"/>
    <property type="match status" value="1"/>
</dbReference>
<evidence type="ECO:0000256" key="4">
    <source>
        <dbReference type="ARBA" id="ARBA00023163"/>
    </source>
</evidence>
<reference evidence="8" key="1">
    <citation type="submission" date="2019-12" db="EMBL/GenBank/DDBJ databases">
        <title>Genome sequencing and annotation of Brassica cretica.</title>
        <authorList>
            <person name="Studholme D.J."/>
            <person name="Sarris P.F."/>
        </authorList>
    </citation>
    <scope>NUCLEOTIDE SEQUENCE</scope>
    <source>
        <strain evidence="8">PFS-001/15</strain>
        <tissue evidence="8">Leaf</tissue>
    </source>
</reference>
<dbReference type="Pfam" id="PF02861">
    <property type="entry name" value="Clp_N"/>
    <property type="match status" value="1"/>
</dbReference>
<dbReference type="InterPro" id="IPR004176">
    <property type="entry name" value="Clp_R_N"/>
</dbReference>
<dbReference type="Proteomes" id="UP000712281">
    <property type="component" value="Unassembled WGS sequence"/>
</dbReference>
<sequence length="669" mass="75359">MRTGAYTVQQTLTPEAASVLKQSLTLARRRGHSQVTPLHVASTLLTSTRSNLFRRACLKSHPLTSLGRQIAHPSLYCRALELCFNVSLNRLPTNPNPLFQTQPSLSNALVAALKRAQAHQRRGCVEQQQQQSQQNQPFLAVKVELEQLVVSILDDPSVSRVMREAGLSSVSVKSNIEDDSSVASPVFYGSSSSVGVFSSPCSPTSSDNNQGEGTLNPNPNKFWQSHHHSFHFPKGKNSTQDQDANPVIEVLIGKKNSKKRNTVIVGDSLSLTEGIVSKLISRVERGEVPDDLKQTHFIKFQFSQVGLVADFDSAFSFFKMSAVEELETSSFLRLTPILFPRVRFSQSQVNGLLRAGIDCDPHLPLISPAGGKIINNIQRLVLTSIPEKKMDSKNMDHISSPVLRHTVTRGECSSSQGSTDALAKLRSYIPLEKMPKVLQKPFEEIPQMLHPHLLDIILHRPENGEIFSFKAKKGTFTVWANFVAKERGLQKLGWFLCYCHIFFCVWLKGSEEADYEWDDGAVNDYYKGEMPEWLSDDHQQRCYVVEQSELQDKKNWWLPLLTEFAFYTKWNGTLRARDIAECRSLITQEVVVETLDEEAEKEPSDKLNAANAIFYITFECVEDPTKGRYRAVLRKTMDGKPGHMRLEVMCWCMSERAEEREPQPTTAAK</sequence>
<dbReference type="AlphaFoldDB" id="A0A8S9G9Q6"/>
<keyword evidence="4" id="KW-0804">Transcription</keyword>